<evidence type="ECO:0000256" key="6">
    <source>
        <dbReference type="ARBA" id="ARBA00023034"/>
    </source>
</evidence>
<evidence type="ECO:0000256" key="1">
    <source>
        <dbReference type="ARBA" id="ARBA00001974"/>
    </source>
</evidence>
<reference evidence="11" key="1">
    <citation type="submission" date="2021-03" db="EMBL/GenBank/DDBJ databases">
        <authorList>
            <person name="Tagirdzhanova G."/>
        </authorList>
    </citation>
    <scope>NUCLEOTIDE SEQUENCE</scope>
</reference>
<dbReference type="OrthoDB" id="3318at2759"/>
<name>A0A8H3ELX3_9LECA</name>
<comment type="cofactor">
    <cofactor evidence="1">
        <name>FAD</name>
        <dbReference type="ChEBI" id="CHEBI:57692"/>
    </cofactor>
</comment>
<dbReference type="InterPro" id="IPR036188">
    <property type="entry name" value="FAD/NAD-bd_sf"/>
</dbReference>
<keyword evidence="6" id="KW-0333">Golgi apparatus</keyword>
<accession>A0A8H3ELX3</accession>
<dbReference type="PROSITE" id="PS51865">
    <property type="entry name" value="PDZ_GRASP"/>
    <property type="match status" value="2"/>
</dbReference>
<keyword evidence="12" id="KW-1185">Reference proteome</keyword>
<dbReference type="EMBL" id="CAJPDQ010000005">
    <property type="protein sequence ID" value="CAF9909611.1"/>
    <property type="molecule type" value="Genomic_DNA"/>
</dbReference>
<sequence length="1130" mass="124212">MFASLNRFIGRLDGDPSEKPGLPPGSAGFQCLRNKNADIPIEPWFDFIVGINGRQIDNPNAALFATEVRNCSGSAVNLTIWSAKGQVYHDLHLPIPSPNPALGLTLQWTPLNTTHDVWHILEVIPNSPADQAGLLPYGDYIIGTPEGMLRGEGGLGELVEDYLARPLRLHVYNHEYAVAREVTITPSRGWGGEGALGCMLGYGALHRLPPSLEEPPHAPGETMFETAPRISVSDDRVRSVSPTRHAPQIDTTGGKAPYQNPYNLTSPSIIVPAAIDNPPPLIPMINPNSESLTPSRNPRKTQKRNPSPGKGLGFDEYWKESEQKSREDDFVPSKGNRPTPPPPPPPPKPLAVETQLPIPPVSGGEPRQTRSPDPIYDSDEDEYQEEHHEGEQSQNILALYYNYFELYMHDFETRRPILKQHLASIGRCRGAGNLVNQVVFSLKDHILVARQKTSIFHIRMEIRLPRDDVYSPIQQIFRLHHKAKLRKFARGISAVLSQPHNEDGHPSAYGIDETAESVFIVGLSDALGDRVAIRTLQNVKYESEHSLKISLCFELLQAAVAGFSTLYTLVNGGNAMLAFVLGNPFEFLNQPPILICGAGPTGLAAALWLQKCKVPFRIIDPALKPGTTTRAMVVHARILEFYDQLGIADQIIAAGILLSGMRIYSDGKLKGELQYQQAAIGQGKYPHILSLGQDKHEAVLNEICAERGVKIERGLRLGGAIESETCVECTIEDAGNGQTESFKASYIIGADGAHSAARKAAGIAMTGGTYVNRAYVTDVQVDSALYYDGKFMNMNFGRHLFCLVIPQSKTTARIIGLVPPDKVDENGDLKDVKELQFSDIEDAVRRSAPTIKIKGVDWFSSYRIHHRVADAFQSTFKATDGSSHPGRIFVCGDAGHLHSPVGGQGMNTGIGDAVNLCWKLAAVHSGTAPSALLETYATERRGFAESLVHTTDTVFQYVNDQGWLGWLMRNIFVPYILTTIFSYVVAVRTRIFRMTSQIAISYPNSMLSTGGTNINGSAKAGDRLPWVEIDGVEGKDNFHSLQACSWQAHVYGKVDKPLVQLLEDRTIPLETFPYVSSGNLSTNMQLKGLGKDTLYLIRPDGQIGLACAGNDIQLLNRYLERWDIGLRTKQ</sequence>
<keyword evidence="7 9" id="KW-0472">Membrane</keyword>
<feature type="region of interest" description="Disordered" evidence="8">
    <location>
        <begin position="212"/>
        <end position="261"/>
    </location>
</feature>
<protein>
    <recommendedName>
        <fullName evidence="10">PDZ GRASP-type domain-containing protein</fullName>
    </recommendedName>
</protein>
<dbReference type="Gene3D" id="3.50.50.60">
    <property type="entry name" value="FAD/NAD(P)-binding domain"/>
    <property type="match status" value="1"/>
</dbReference>
<dbReference type="FunFam" id="2.30.42.10:FF:000026">
    <property type="entry name" value="Golgi reassembly stacking protein 2"/>
    <property type="match status" value="1"/>
</dbReference>
<dbReference type="InterPro" id="IPR002938">
    <property type="entry name" value="FAD-bd"/>
</dbReference>
<keyword evidence="4" id="KW-0274">FAD</keyword>
<dbReference type="Pfam" id="PF01494">
    <property type="entry name" value="FAD_binding_3"/>
    <property type="match status" value="1"/>
</dbReference>
<feature type="region of interest" description="Disordered" evidence="8">
    <location>
        <begin position="281"/>
        <end position="391"/>
    </location>
</feature>
<evidence type="ECO:0000259" key="10">
    <source>
        <dbReference type="PROSITE" id="PS51865"/>
    </source>
</evidence>
<evidence type="ECO:0000256" key="8">
    <source>
        <dbReference type="SAM" id="MobiDB-lite"/>
    </source>
</evidence>
<dbReference type="InterPro" id="IPR050641">
    <property type="entry name" value="RIFMO-like"/>
</dbReference>
<feature type="compositionally biased region" description="Pro residues" evidence="8">
    <location>
        <begin position="338"/>
        <end position="349"/>
    </location>
</feature>
<keyword evidence="5" id="KW-0560">Oxidoreductase</keyword>
<dbReference type="Gene3D" id="3.30.9.10">
    <property type="entry name" value="D-Amino Acid Oxidase, subunit A, domain 2"/>
    <property type="match status" value="1"/>
</dbReference>
<proteinExistence type="predicted"/>
<keyword evidence="3" id="KW-0677">Repeat</keyword>
<dbReference type="SUPFAM" id="SSF51905">
    <property type="entry name" value="FAD/NAD(P)-binding domain"/>
    <property type="match status" value="1"/>
</dbReference>
<evidence type="ECO:0000256" key="7">
    <source>
        <dbReference type="ARBA" id="ARBA00023136"/>
    </source>
</evidence>
<feature type="compositionally biased region" description="Basic and acidic residues" evidence="8">
    <location>
        <begin position="316"/>
        <end position="331"/>
    </location>
</feature>
<evidence type="ECO:0000313" key="11">
    <source>
        <dbReference type="EMBL" id="CAF9909611.1"/>
    </source>
</evidence>
<keyword evidence="9" id="KW-1133">Transmembrane helix</keyword>
<dbReference type="Gene3D" id="2.30.42.10">
    <property type="match status" value="2"/>
</dbReference>
<evidence type="ECO:0000256" key="2">
    <source>
        <dbReference type="ARBA" id="ARBA00022630"/>
    </source>
</evidence>
<dbReference type="InterPro" id="IPR036034">
    <property type="entry name" value="PDZ_sf"/>
</dbReference>
<evidence type="ECO:0000256" key="5">
    <source>
        <dbReference type="ARBA" id="ARBA00023002"/>
    </source>
</evidence>
<dbReference type="PANTHER" id="PTHR43004">
    <property type="entry name" value="TRK SYSTEM POTASSIUM UPTAKE PROTEIN"/>
    <property type="match status" value="1"/>
</dbReference>
<evidence type="ECO:0000256" key="9">
    <source>
        <dbReference type="SAM" id="Phobius"/>
    </source>
</evidence>
<dbReference type="Pfam" id="PF04495">
    <property type="entry name" value="GRASP55_65"/>
    <property type="match status" value="1"/>
</dbReference>
<dbReference type="InterPro" id="IPR024958">
    <property type="entry name" value="GRASP_PDZ"/>
</dbReference>
<dbReference type="GO" id="GO:0016709">
    <property type="term" value="F:oxidoreductase activity, acting on paired donors, with incorporation or reduction of molecular oxygen, NAD(P)H as one donor, and incorporation of one atom of oxygen"/>
    <property type="evidence" value="ECO:0007669"/>
    <property type="project" value="UniProtKB-ARBA"/>
</dbReference>
<dbReference type="GO" id="GO:0071949">
    <property type="term" value="F:FAD binding"/>
    <property type="evidence" value="ECO:0007669"/>
    <property type="project" value="InterPro"/>
</dbReference>
<gene>
    <name evidence="11" type="ORF">GOMPHAMPRED_006820</name>
</gene>
<feature type="transmembrane region" description="Helical" evidence="9">
    <location>
        <begin position="963"/>
        <end position="986"/>
    </location>
</feature>
<dbReference type="SUPFAM" id="SSF50156">
    <property type="entry name" value="PDZ domain-like"/>
    <property type="match status" value="1"/>
</dbReference>
<feature type="domain" description="PDZ GRASP-type" evidence="10">
    <location>
        <begin position="116"/>
        <end position="205"/>
    </location>
</feature>
<comment type="caution">
    <text evidence="11">The sequence shown here is derived from an EMBL/GenBank/DDBJ whole genome shotgun (WGS) entry which is preliminary data.</text>
</comment>
<feature type="domain" description="PDZ GRASP-type" evidence="10">
    <location>
        <begin position="27"/>
        <end position="111"/>
    </location>
</feature>
<evidence type="ECO:0000256" key="3">
    <source>
        <dbReference type="ARBA" id="ARBA00022737"/>
    </source>
</evidence>
<evidence type="ECO:0000313" key="12">
    <source>
        <dbReference type="Proteomes" id="UP000664169"/>
    </source>
</evidence>
<dbReference type="AlphaFoldDB" id="A0A8H3ELX3"/>
<dbReference type="PRINTS" id="PR00420">
    <property type="entry name" value="RNGMNOXGNASE"/>
</dbReference>
<keyword evidence="2" id="KW-0285">Flavoprotein</keyword>
<dbReference type="PANTHER" id="PTHR43004:SF19">
    <property type="entry name" value="BINDING MONOOXYGENASE, PUTATIVE (JCVI)-RELATED"/>
    <property type="match status" value="1"/>
</dbReference>
<dbReference type="Proteomes" id="UP000664169">
    <property type="component" value="Unassembled WGS sequence"/>
</dbReference>
<organism evidence="11 12">
    <name type="scientific">Gomphillus americanus</name>
    <dbReference type="NCBI Taxonomy" id="1940652"/>
    <lineage>
        <taxon>Eukaryota</taxon>
        <taxon>Fungi</taxon>
        <taxon>Dikarya</taxon>
        <taxon>Ascomycota</taxon>
        <taxon>Pezizomycotina</taxon>
        <taxon>Lecanoromycetes</taxon>
        <taxon>OSLEUM clade</taxon>
        <taxon>Ostropomycetidae</taxon>
        <taxon>Ostropales</taxon>
        <taxon>Graphidaceae</taxon>
        <taxon>Gomphilloideae</taxon>
        <taxon>Gomphillus</taxon>
    </lineage>
</organism>
<keyword evidence="9" id="KW-0812">Transmembrane</keyword>
<evidence type="ECO:0000256" key="4">
    <source>
        <dbReference type="ARBA" id="ARBA00022827"/>
    </source>
</evidence>